<evidence type="ECO:0000313" key="3">
    <source>
        <dbReference type="EMBL" id="RAK45945.1"/>
    </source>
</evidence>
<gene>
    <name evidence="3" type="ORF">BHU61_00430</name>
</gene>
<accession>A0A327ZUS2</accession>
<dbReference type="GO" id="GO:0016787">
    <property type="term" value="F:hydrolase activity"/>
    <property type="evidence" value="ECO:0007669"/>
    <property type="project" value="UniProtKB-KW"/>
</dbReference>
<evidence type="ECO:0000256" key="1">
    <source>
        <dbReference type="ARBA" id="ARBA00008950"/>
    </source>
</evidence>
<organism evidence="3 4">
    <name type="scientific">Macrococcus epidermidis</name>
    <dbReference type="NCBI Taxonomy" id="1902580"/>
    <lineage>
        <taxon>Bacteria</taxon>
        <taxon>Bacillati</taxon>
        <taxon>Bacillota</taxon>
        <taxon>Bacilli</taxon>
        <taxon>Bacillales</taxon>
        <taxon>Staphylococcaceae</taxon>
        <taxon>Macrococcus</taxon>
    </lineage>
</organism>
<dbReference type="InterPro" id="IPR029052">
    <property type="entry name" value="Metallo-depent_PP-like"/>
</dbReference>
<feature type="domain" description="Calcineurin-like phosphoesterase" evidence="2">
    <location>
        <begin position="2"/>
        <end position="134"/>
    </location>
</feature>
<reference evidence="3 4" key="1">
    <citation type="journal article" date="2018" name="Front. Microbiol.">
        <title>Description and Comparative Genomics of Macrococcus caseolyticus subsp. hominis subsp. nov., Macrococcus goetzii sp. nov., Macrococcus epidermidis sp. nov., and Macrococcus bohemicus sp. nov., Novel Macrococci From Human Clinical Material With Virulence Potential and Suspected Uptake of Foreign DNA by Natural Transformation.</title>
        <authorList>
            <person name="Maslanova I."/>
            <person name="Wertheimer Z."/>
            <person name="Sedlacek I."/>
            <person name="Svec P."/>
            <person name="Indrakova A."/>
            <person name="Kovarovic V."/>
            <person name="Schumann P."/>
            <person name="Sproer C."/>
            <person name="Kralova S."/>
            <person name="Sedo O."/>
            <person name="Kristofova L."/>
            <person name="Vrbovska V."/>
            <person name="Fuzik T."/>
            <person name="Petras P."/>
            <person name="Zdrahal Z."/>
            <person name="Ruzickova V."/>
            <person name="Doskar J."/>
            <person name="Pantucek R."/>
        </authorList>
    </citation>
    <scope>NUCLEOTIDE SEQUENCE [LARGE SCALE GENOMIC DNA]</scope>
    <source>
        <strain evidence="3 4">01/688</strain>
    </source>
</reference>
<protein>
    <submittedName>
        <fullName evidence="3">Hydrolase</fullName>
    </submittedName>
</protein>
<dbReference type="AlphaFoldDB" id="A0A327ZUS2"/>
<comment type="caution">
    <text evidence="3">The sequence shown here is derived from an EMBL/GenBank/DDBJ whole genome shotgun (WGS) entry which is preliminary data.</text>
</comment>
<evidence type="ECO:0000259" key="2">
    <source>
        <dbReference type="Pfam" id="PF12850"/>
    </source>
</evidence>
<name>A0A327ZUS2_9STAP</name>
<sequence length="179" mass="21340">MIYFISDTHFYHKNIAESRGLTVEEMNTLMINNWNNIVNEDDEVYILGDLFYRATIEQANEILNNLNGTKHLVIGNHDKHYLKRKEFNKHHFKTIKDIIEFNYEGYHFFLCHYPVIDWNRKHYGSIHLYGHIHDNISYESILGPQSINVSVELIEYTPISINKIIEKITGFTKRYSYSH</sequence>
<dbReference type="Gene3D" id="3.60.21.10">
    <property type="match status" value="1"/>
</dbReference>
<proteinExistence type="inferred from homology"/>
<evidence type="ECO:0000313" key="4">
    <source>
        <dbReference type="Proteomes" id="UP000249808"/>
    </source>
</evidence>
<dbReference type="EMBL" id="PZJH01000001">
    <property type="protein sequence ID" value="RAK45945.1"/>
    <property type="molecule type" value="Genomic_DNA"/>
</dbReference>
<dbReference type="Pfam" id="PF12850">
    <property type="entry name" value="Metallophos_2"/>
    <property type="match status" value="1"/>
</dbReference>
<dbReference type="Proteomes" id="UP000249808">
    <property type="component" value="Unassembled WGS sequence"/>
</dbReference>
<dbReference type="InterPro" id="IPR024654">
    <property type="entry name" value="Calcineurin-like_PHP_lpxH"/>
</dbReference>
<dbReference type="SUPFAM" id="SSF56300">
    <property type="entry name" value="Metallo-dependent phosphatases"/>
    <property type="match status" value="1"/>
</dbReference>
<comment type="similarity">
    <text evidence="1">Belongs to the metallophosphoesterase superfamily. YfcE family.</text>
</comment>
<keyword evidence="3" id="KW-0378">Hydrolase</keyword>
<keyword evidence="4" id="KW-1185">Reference proteome</keyword>